<feature type="compositionally biased region" description="Polar residues" evidence="1">
    <location>
        <begin position="114"/>
        <end position="139"/>
    </location>
</feature>
<feature type="compositionally biased region" description="Polar residues" evidence="1">
    <location>
        <begin position="75"/>
        <end position="86"/>
    </location>
</feature>
<keyword evidence="2" id="KW-1185">Reference proteome</keyword>
<dbReference type="Proteomes" id="UP000887561">
    <property type="component" value="Unplaced"/>
</dbReference>
<accession>A0A915LZD7</accession>
<evidence type="ECO:0000256" key="1">
    <source>
        <dbReference type="SAM" id="MobiDB-lite"/>
    </source>
</evidence>
<feature type="compositionally biased region" description="Polar residues" evidence="1">
    <location>
        <begin position="148"/>
        <end position="157"/>
    </location>
</feature>
<feature type="region of interest" description="Disordered" evidence="1">
    <location>
        <begin position="1"/>
        <end position="22"/>
    </location>
</feature>
<evidence type="ECO:0000313" key="3">
    <source>
        <dbReference type="WBParaSite" id="scaffold21970_cov280.g19823"/>
    </source>
</evidence>
<sequence>METSLITPLEEEEQQRQVKFADDEQLNNNDSSNILTTSSSLIQNRGDCSIGDDSLRKRAFSLGSKSWLTKPFRKLSSSHGNSSNIRQHNKSATSRSGSSSLFGSIHGDLCIVHESSSPGPIPNQQARSDSIGSSHSITRSLPGGSGSIGANSVGNKQQRTRKKQSPSDEHLNNVNSLDEDLVELDFAQNSMICTTPSSASTSTVGVPPSFFGNRSAQCVATLPTSGLSRNSLRHNKSFNF</sequence>
<evidence type="ECO:0000313" key="2">
    <source>
        <dbReference type="Proteomes" id="UP000887561"/>
    </source>
</evidence>
<reference evidence="3" key="1">
    <citation type="submission" date="2022-11" db="UniProtKB">
        <authorList>
            <consortium name="WormBaseParasite"/>
        </authorList>
    </citation>
    <scope>IDENTIFICATION</scope>
</reference>
<feature type="region of interest" description="Disordered" evidence="1">
    <location>
        <begin position="72"/>
        <end position="100"/>
    </location>
</feature>
<proteinExistence type="predicted"/>
<name>A0A915LZD7_MELJA</name>
<feature type="region of interest" description="Disordered" evidence="1">
    <location>
        <begin position="113"/>
        <end position="173"/>
    </location>
</feature>
<feature type="compositionally biased region" description="Low complexity" evidence="1">
    <location>
        <begin position="91"/>
        <end position="100"/>
    </location>
</feature>
<dbReference type="WBParaSite" id="scaffold21970_cov280.g19823">
    <property type="protein sequence ID" value="scaffold21970_cov280.g19823"/>
    <property type="gene ID" value="scaffold21970_cov280.g19823"/>
</dbReference>
<dbReference type="AlphaFoldDB" id="A0A915LZD7"/>
<organism evidence="2 3">
    <name type="scientific">Meloidogyne javanica</name>
    <name type="common">Root-knot nematode worm</name>
    <dbReference type="NCBI Taxonomy" id="6303"/>
    <lineage>
        <taxon>Eukaryota</taxon>
        <taxon>Metazoa</taxon>
        <taxon>Ecdysozoa</taxon>
        <taxon>Nematoda</taxon>
        <taxon>Chromadorea</taxon>
        <taxon>Rhabditida</taxon>
        <taxon>Tylenchina</taxon>
        <taxon>Tylenchomorpha</taxon>
        <taxon>Tylenchoidea</taxon>
        <taxon>Meloidogynidae</taxon>
        <taxon>Meloidogyninae</taxon>
        <taxon>Meloidogyne</taxon>
        <taxon>Meloidogyne incognita group</taxon>
    </lineage>
</organism>
<protein>
    <submittedName>
        <fullName evidence="3">Uncharacterized protein</fullName>
    </submittedName>
</protein>